<dbReference type="AlphaFoldDB" id="A0A2N3IKV9"/>
<dbReference type="Proteomes" id="UP000233387">
    <property type="component" value="Unassembled WGS sequence"/>
</dbReference>
<evidence type="ECO:0000313" key="3">
    <source>
        <dbReference type="Proteomes" id="UP000233387"/>
    </source>
</evidence>
<protein>
    <submittedName>
        <fullName evidence="2">Glycosyl transferase family 2</fullName>
    </submittedName>
</protein>
<sequence length="296" mass="34301">MNSPLFSIVIPTYNRADFIKQTLQSVIHQKFTDFEVIVVDDGSTDNTEEVVKPFLSEKLRYYKVPNGERAKARNFGITQAKGKYITFVDSDDLLYPNYFQIAYDFLQKKPDSVFWALSYEMKDEKGNILFKQIHRGDIAQKLQFGNILSCIGVFVKKEILLENPFNENRDLSGTEDYELWLRLASRYPLQGISTICASMINHNSRSVLSISTEKLIKRIKSLLQNTSGDEKIKNFYGSKGIANIEAHSYLYIALHLVMAKKRIETLHYLFKSLKIKPSVISTYKFWVIVKKWFWGS</sequence>
<feature type="domain" description="Glycosyltransferase 2-like" evidence="1">
    <location>
        <begin position="7"/>
        <end position="150"/>
    </location>
</feature>
<reference evidence="2 3" key="1">
    <citation type="submission" date="2017-06" db="EMBL/GenBank/DDBJ databases">
        <title>Raineya orbicola gen. nov., sp. nov. a slightly thermophilic bacterium of the phylum Bacteroidetes and the description of Raineyaceae fam. nov.</title>
        <authorList>
            <person name="Albuquerque L."/>
            <person name="Polonia A.R.M."/>
            <person name="Barroso C."/>
            <person name="Froufe H.J.C."/>
            <person name="Lage O."/>
            <person name="Lobo-Da-Cunha A."/>
            <person name="Egas C."/>
            <person name="Da Costa M.S."/>
        </authorList>
    </citation>
    <scope>NUCLEOTIDE SEQUENCE [LARGE SCALE GENOMIC DNA]</scope>
    <source>
        <strain evidence="2 3">SPSPC-11</strain>
    </source>
</reference>
<dbReference type="Pfam" id="PF00535">
    <property type="entry name" value="Glycos_transf_2"/>
    <property type="match status" value="1"/>
</dbReference>
<evidence type="ECO:0000259" key="1">
    <source>
        <dbReference type="Pfam" id="PF00535"/>
    </source>
</evidence>
<dbReference type="PANTHER" id="PTHR22916">
    <property type="entry name" value="GLYCOSYLTRANSFERASE"/>
    <property type="match status" value="1"/>
</dbReference>
<dbReference type="InterPro" id="IPR029044">
    <property type="entry name" value="Nucleotide-diphossugar_trans"/>
</dbReference>
<dbReference type="InterPro" id="IPR001173">
    <property type="entry name" value="Glyco_trans_2-like"/>
</dbReference>
<evidence type="ECO:0000313" key="2">
    <source>
        <dbReference type="EMBL" id="PKQ70934.1"/>
    </source>
</evidence>
<organism evidence="2 3">
    <name type="scientific">Raineya orbicola</name>
    <dbReference type="NCBI Taxonomy" id="2016530"/>
    <lineage>
        <taxon>Bacteria</taxon>
        <taxon>Pseudomonadati</taxon>
        <taxon>Bacteroidota</taxon>
        <taxon>Cytophagia</taxon>
        <taxon>Cytophagales</taxon>
        <taxon>Raineyaceae</taxon>
        <taxon>Raineya</taxon>
    </lineage>
</organism>
<dbReference type="RefSeq" id="WP_101357334.1">
    <property type="nucleotide sequence ID" value="NZ_NKXO01000001.1"/>
</dbReference>
<gene>
    <name evidence="2" type="ORF">Rain11_0075</name>
</gene>
<keyword evidence="2" id="KW-0808">Transferase</keyword>
<dbReference type="SUPFAM" id="SSF53448">
    <property type="entry name" value="Nucleotide-diphospho-sugar transferases"/>
    <property type="match status" value="1"/>
</dbReference>
<dbReference type="CDD" id="cd00761">
    <property type="entry name" value="Glyco_tranf_GTA_type"/>
    <property type="match status" value="1"/>
</dbReference>
<name>A0A2N3IKV9_9BACT</name>
<dbReference type="OrthoDB" id="597270at2"/>
<dbReference type="PANTHER" id="PTHR22916:SF3">
    <property type="entry name" value="UDP-GLCNAC:BETAGAL BETA-1,3-N-ACETYLGLUCOSAMINYLTRANSFERASE-LIKE PROTEIN 1"/>
    <property type="match status" value="1"/>
</dbReference>
<keyword evidence="3" id="KW-1185">Reference proteome</keyword>
<proteinExistence type="predicted"/>
<accession>A0A2N3IKV9</accession>
<dbReference type="Gene3D" id="3.90.550.10">
    <property type="entry name" value="Spore Coat Polysaccharide Biosynthesis Protein SpsA, Chain A"/>
    <property type="match status" value="1"/>
</dbReference>
<dbReference type="EMBL" id="NKXO01000001">
    <property type="protein sequence ID" value="PKQ70934.1"/>
    <property type="molecule type" value="Genomic_DNA"/>
</dbReference>
<dbReference type="GO" id="GO:0016758">
    <property type="term" value="F:hexosyltransferase activity"/>
    <property type="evidence" value="ECO:0007669"/>
    <property type="project" value="UniProtKB-ARBA"/>
</dbReference>
<comment type="caution">
    <text evidence="2">The sequence shown here is derived from an EMBL/GenBank/DDBJ whole genome shotgun (WGS) entry which is preliminary data.</text>
</comment>